<dbReference type="Pfam" id="PF00023">
    <property type="entry name" value="Ank"/>
    <property type="match status" value="1"/>
</dbReference>
<name>A0A0G4HNW7_9ALVE</name>
<proteinExistence type="predicted"/>
<protein>
    <submittedName>
        <fullName evidence="1">Uncharacterized protein</fullName>
    </submittedName>
</protein>
<dbReference type="InterPro" id="IPR002110">
    <property type="entry name" value="Ankyrin_rpt"/>
</dbReference>
<dbReference type="InterPro" id="IPR036770">
    <property type="entry name" value="Ankyrin_rpt-contain_sf"/>
</dbReference>
<dbReference type="Gene3D" id="1.25.40.20">
    <property type="entry name" value="Ankyrin repeat-containing domain"/>
    <property type="match status" value="1"/>
</dbReference>
<gene>
    <name evidence="1" type="ORF">Cvel_7691</name>
</gene>
<reference evidence="1" key="1">
    <citation type="submission" date="2014-11" db="EMBL/GenBank/DDBJ databases">
        <authorList>
            <person name="Otto D Thomas"/>
            <person name="Naeem Raeece"/>
        </authorList>
    </citation>
    <scope>NUCLEOTIDE SEQUENCE</scope>
</reference>
<dbReference type="EMBL" id="CDMZ01003316">
    <property type="protein sequence ID" value="CEM45900.1"/>
    <property type="molecule type" value="Genomic_DNA"/>
</dbReference>
<dbReference type="AlphaFoldDB" id="A0A0G4HNW7"/>
<dbReference type="SUPFAM" id="SSF48403">
    <property type="entry name" value="Ankyrin repeat"/>
    <property type="match status" value="1"/>
</dbReference>
<sequence>MDGLRRGLESVFAEGEGAEPLERNLLLLASCGAATIMRRLLSREKRVDAEFLSQALFLSSCNGHADAVRALLDAKADVNSQDQKRADCPHMGHYGGSPIHCRVAA</sequence>
<organism evidence="1">
    <name type="scientific">Chromera velia CCMP2878</name>
    <dbReference type="NCBI Taxonomy" id="1169474"/>
    <lineage>
        <taxon>Eukaryota</taxon>
        <taxon>Sar</taxon>
        <taxon>Alveolata</taxon>
        <taxon>Colpodellida</taxon>
        <taxon>Chromeraceae</taxon>
        <taxon>Chromera</taxon>
    </lineage>
</organism>
<evidence type="ECO:0000313" key="1">
    <source>
        <dbReference type="EMBL" id="CEM45900.1"/>
    </source>
</evidence>
<dbReference type="PhylomeDB" id="A0A0G4HNW7"/>
<dbReference type="VEuPathDB" id="CryptoDB:Cvel_7691"/>
<accession>A0A0G4HNW7</accession>